<dbReference type="AlphaFoldDB" id="A0A433QAL9"/>
<protein>
    <submittedName>
        <fullName evidence="1">Uncharacterized protein</fullName>
    </submittedName>
</protein>
<evidence type="ECO:0000313" key="1">
    <source>
        <dbReference type="EMBL" id="RUS26848.1"/>
    </source>
</evidence>
<reference evidence="1 2" key="1">
    <citation type="journal article" date="2018" name="New Phytol.">
        <title>Phylogenomics of Endogonaceae and evolution of mycorrhizas within Mucoromycota.</title>
        <authorList>
            <person name="Chang Y."/>
            <person name="Desiro A."/>
            <person name="Na H."/>
            <person name="Sandor L."/>
            <person name="Lipzen A."/>
            <person name="Clum A."/>
            <person name="Barry K."/>
            <person name="Grigoriev I.V."/>
            <person name="Martin F.M."/>
            <person name="Stajich J.E."/>
            <person name="Smith M.E."/>
            <person name="Bonito G."/>
            <person name="Spatafora J.W."/>
        </authorList>
    </citation>
    <scope>NUCLEOTIDE SEQUENCE [LARGE SCALE GENOMIC DNA]</scope>
    <source>
        <strain evidence="1 2">AD002</strain>
    </source>
</reference>
<dbReference type="EMBL" id="RBNJ01009525">
    <property type="protein sequence ID" value="RUS26848.1"/>
    <property type="molecule type" value="Genomic_DNA"/>
</dbReference>
<gene>
    <name evidence="1" type="ORF">BC938DRAFT_484039</name>
</gene>
<proteinExistence type="predicted"/>
<keyword evidence="2" id="KW-1185">Reference proteome</keyword>
<organism evidence="1 2">
    <name type="scientific">Jimgerdemannia flammicorona</name>
    <dbReference type="NCBI Taxonomy" id="994334"/>
    <lineage>
        <taxon>Eukaryota</taxon>
        <taxon>Fungi</taxon>
        <taxon>Fungi incertae sedis</taxon>
        <taxon>Mucoromycota</taxon>
        <taxon>Mucoromycotina</taxon>
        <taxon>Endogonomycetes</taxon>
        <taxon>Endogonales</taxon>
        <taxon>Endogonaceae</taxon>
        <taxon>Jimgerdemannia</taxon>
    </lineage>
</organism>
<accession>A0A433QAL9</accession>
<sequence length="128" mass="15029">MPSYQQVLIISEKVLGLEHSDMATSQLPPRKQTPAMIHYIGYWQEINSTIKRYCQRGMKKIREQHYVYGHVGIMDEYNTSKICLFCFSQVVLHWTHQNIDGRKLVVCLNGAIECVHPWCPARRIKYMT</sequence>
<comment type="caution">
    <text evidence="1">The sequence shown here is derived from an EMBL/GenBank/DDBJ whole genome shotgun (WGS) entry which is preliminary data.</text>
</comment>
<evidence type="ECO:0000313" key="2">
    <source>
        <dbReference type="Proteomes" id="UP000274822"/>
    </source>
</evidence>
<name>A0A433QAL9_9FUNG</name>
<dbReference type="Proteomes" id="UP000274822">
    <property type="component" value="Unassembled WGS sequence"/>
</dbReference>